<name>A0ABU0YT06_9PROT</name>
<reference evidence="2" key="1">
    <citation type="submission" date="2023-08" db="EMBL/GenBank/DDBJ databases">
        <title>Rhodospirillaceae gen. nov., a novel taxon isolated from the Yangtze River Yuezi River estuary sludge.</title>
        <authorList>
            <person name="Ruan L."/>
        </authorList>
    </citation>
    <scope>NUCLEOTIDE SEQUENCE [LARGE SCALE GENOMIC DNA]</scope>
    <source>
        <strain evidence="2">R-7</strain>
    </source>
</reference>
<protein>
    <submittedName>
        <fullName evidence="1">PAS domain-containing protein</fullName>
    </submittedName>
</protein>
<organism evidence="1 2">
    <name type="scientific">Dongia sedimenti</name>
    <dbReference type="NCBI Taxonomy" id="3064282"/>
    <lineage>
        <taxon>Bacteria</taxon>
        <taxon>Pseudomonadati</taxon>
        <taxon>Pseudomonadota</taxon>
        <taxon>Alphaproteobacteria</taxon>
        <taxon>Rhodospirillales</taxon>
        <taxon>Dongiaceae</taxon>
        <taxon>Dongia</taxon>
    </lineage>
</organism>
<dbReference type="InterPro" id="IPR009922">
    <property type="entry name" value="DUF1457"/>
</dbReference>
<gene>
    <name evidence="1" type="ORF">Q8A70_24380</name>
</gene>
<dbReference type="Proteomes" id="UP001230156">
    <property type="component" value="Unassembled WGS sequence"/>
</dbReference>
<dbReference type="EMBL" id="JAUYVI010000008">
    <property type="protein sequence ID" value="MDQ7250849.1"/>
    <property type="molecule type" value="Genomic_DNA"/>
</dbReference>
<sequence length="157" mass="17960">MARSIEGLLARVRHPTLKRMVTFWDEKRRGRDWPLRADFDPLEFWFAVGYVSLIEVISAPGSGARRYFFRLDGTRQVDLFGVDFTGKFLDQVADAEGTRVAEESYGAVVDQGEPQHHVRQVDFHDRPIQYEIAILPLSKTGEGVDMLMTVVTRDEES</sequence>
<comment type="caution">
    <text evidence="1">The sequence shown here is derived from an EMBL/GenBank/DDBJ whole genome shotgun (WGS) entry which is preliminary data.</text>
</comment>
<evidence type="ECO:0000313" key="2">
    <source>
        <dbReference type="Proteomes" id="UP001230156"/>
    </source>
</evidence>
<dbReference type="Pfam" id="PF07310">
    <property type="entry name" value="PAS_5"/>
    <property type="match status" value="1"/>
</dbReference>
<proteinExistence type="predicted"/>
<accession>A0ABU0YT06</accession>
<evidence type="ECO:0000313" key="1">
    <source>
        <dbReference type="EMBL" id="MDQ7250849.1"/>
    </source>
</evidence>
<dbReference type="RefSeq" id="WP_379960638.1">
    <property type="nucleotide sequence ID" value="NZ_JAUYVI010000008.1"/>
</dbReference>
<keyword evidence="2" id="KW-1185">Reference proteome</keyword>